<keyword evidence="4" id="KW-1185">Reference proteome</keyword>
<evidence type="ECO:0000256" key="1">
    <source>
        <dbReference type="ARBA" id="ARBA00022723"/>
    </source>
</evidence>
<dbReference type="Ensembl" id="ENSCAFT00020002985.1">
    <property type="protein sequence ID" value="ENSCAFP00020002584.1"/>
    <property type="gene ID" value="ENSCAFG00020002186.1"/>
</dbReference>
<dbReference type="SUPFAM" id="SSF57868">
    <property type="entry name" value="Metallothionein"/>
    <property type="match status" value="1"/>
</dbReference>
<sequence>MDPNFSCTAGDFCTCTGSCKCRVQVHRLQEELLLLLPGGLCQVCPGLHLRVCIRQVQLLCLMWGSTCSCCK</sequence>
<proteinExistence type="predicted"/>
<dbReference type="Proteomes" id="UP000694391">
    <property type="component" value="Unplaced"/>
</dbReference>
<dbReference type="AlphaFoldDB" id="A0A8C0JLM5"/>
<keyword evidence="2" id="KW-0480">Metal-thiolate cluster</keyword>
<evidence type="ECO:0000313" key="3">
    <source>
        <dbReference type="Ensembl" id="ENSCAFP00020002584.1"/>
    </source>
</evidence>
<name>A0A8C0JLM5_CANLU</name>
<evidence type="ECO:0000313" key="4">
    <source>
        <dbReference type="Proteomes" id="UP000694391"/>
    </source>
</evidence>
<evidence type="ECO:0000256" key="2">
    <source>
        <dbReference type="ARBA" id="ARBA00022851"/>
    </source>
</evidence>
<dbReference type="InterPro" id="IPR017854">
    <property type="entry name" value="Metalthion_dom_sf"/>
</dbReference>
<reference evidence="3" key="2">
    <citation type="submission" date="2025-09" db="UniProtKB">
        <authorList>
            <consortium name="Ensembl"/>
        </authorList>
    </citation>
    <scope>IDENTIFICATION</scope>
</reference>
<dbReference type="GO" id="GO:0046872">
    <property type="term" value="F:metal ion binding"/>
    <property type="evidence" value="ECO:0007669"/>
    <property type="project" value="UniProtKB-KW"/>
</dbReference>
<accession>A0A8C0JLM5</accession>
<evidence type="ECO:0008006" key="5">
    <source>
        <dbReference type="Google" id="ProtNLM"/>
    </source>
</evidence>
<reference evidence="3" key="1">
    <citation type="submission" date="2025-08" db="UniProtKB">
        <authorList>
            <consortium name="Ensembl"/>
        </authorList>
    </citation>
    <scope>IDENTIFICATION</scope>
</reference>
<organism evidence="3 4">
    <name type="scientific">Canis lupus dingo</name>
    <name type="common">dingo</name>
    <dbReference type="NCBI Taxonomy" id="286419"/>
    <lineage>
        <taxon>Eukaryota</taxon>
        <taxon>Metazoa</taxon>
        <taxon>Chordata</taxon>
        <taxon>Craniata</taxon>
        <taxon>Vertebrata</taxon>
        <taxon>Euteleostomi</taxon>
        <taxon>Mammalia</taxon>
        <taxon>Eutheria</taxon>
        <taxon>Laurasiatheria</taxon>
        <taxon>Carnivora</taxon>
        <taxon>Caniformia</taxon>
        <taxon>Canidae</taxon>
        <taxon>Canis</taxon>
    </lineage>
</organism>
<protein>
    <recommendedName>
        <fullName evidence="5">Metallothionein</fullName>
    </recommendedName>
</protein>
<keyword evidence="1" id="KW-0479">Metal-binding</keyword>
<dbReference type="GeneTree" id="ENSGT01050000245376"/>